<dbReference type="Gene3D" id="1.20.120.450">
    <property type="entry name" value="dinb family like domain"/>
    <property type="match status" value="1"/>
</dbReference>
<reference evidence="1 2" key="2">
    <citation type="journal article" date="2013" name="J. Biotechnol.">
        <title>Complete genome sequence of the kirromycin producer Streptomyces collinus Tu 365 consisting of a linear chromosome and two linear plasmids.</title>
        <authorList>
            <person name="Ruckert C."/>
            <person name="Szczepanowski R."/>
            <person name="Albersmeier A."/>
            <person name="Goesmann A."/>
            <person name="Iftime D."/>
            <person name="Musiol E.M."/>
            <person name="Blin K."/>
            <person name="Wohlleben W."/>
            <person name="Puhler A."/>
            <person name="Kalinowski J."/>
            <person name="Weber T."/>
        </authorList>
    </citation>
    <scope>NUCLEOTIDE SEQUENCE [LARGE SCALE GENOMIC DNA]</scope>
    <source>
        <strain evidence="2">DSM 40733 / Tue 365</strain>
    </source>
</reference>
<dbReference type="PATRIC" id="fig|1214242.5.peg.4814"/>
<sequence>MTTPAADGAAGDTPDEKHILHTSLDRHRDAVLWKLEGLDDEQLRRPMTPSGTTLLGLVKHLGSVEYGWFVETFGREAEPLWFDPYQGEDTRIAPGESTERILAFYGRARAAADRTITELPLDARGRPAWQDRSVSLRWTLVHMIEETARHTGHMDILRELIDGATGDHRPAVDQVTDRATD</sequence>
<dbReference type="EMBL" id="CP006259">
    <property type="protein sequence ID" value="AGS71514.1"/>
    <property type="molecule type" value="Genomic_DNA"/>
</dbReference>
<evidence type="ECO:0008006" key="3">
    <source>
        <dbReference type="Google" id="ProtNLM"/>
    </source>
</evidence>
<dbReference type="InterPro" id="IPR034660">
    <property type="entry name" value="DinB/YfiT-like"/>
</dbReference>
<reference evidence="2" key="1">
    <citation type="submission" date="2012-10" db="EMBL/GenBank/DDBJ databases">
        <title>The complete genome sequence of Streptomyces collinus Tu 365.</title>
        <authorList>
            <person name="Ruckert C."/>
            <person name="Szczepanowski R."/>
            <person name="Goesmann A."/>
            <person name="Pross E.K."/>
            <person name="Musiol E.M."/>
            <person name="Blin K."/>
            <person name="Wohlleben W."/>
            <person name="Puhler A."/>
            <person name="Weber T."/>
            <person name="Kalinowski J."/>
        </authorList>
    </citation>
    <scope>NUCLEOTIDE SEQUENCE [LARGE SCALE GENOMIC DNA]</scope>
    <source>
        <strain evidence="2">DSM 40733 / Tue 365</strain>
    </source>
</reference>
<dbReference type="InterPro" id="IPR007061">
    <property type="entry name" value="MST-like"/>
</dbReference>
<dbReference type="STRING" id="1214242.B446_23510"/>
<dbReference type="Proteomes" id="UP000015423">
    <property type="component" value="Chromosome"/>
</dbReference>
<dbReference type="Pfam" id="PF04978">
    <property type="entry name" value="MST"/>
    <property type="match status" value="1"/>
</dbReference>
<evidence type="ECO:0000313" key="2">
    <source>
        <dbReference type="Proteomes" id="UP000015423"/>
    </source>
</evidence>
<proteinExistence type="predicted"/>
<dbReference type="HOGENOM" id="CLU_097062_2_1_11"/>
<accession>S5V8P8</accession>
<keyword evidence="2" id="KW-1185">Reference proteome</keyword>
<protein>
    <recommendedName>
        <fullName evidence="3">Mini-circle protein</fullName>
    </recommendedName>
</protein>
<dbReference type="eggNOG" id="COG2318">
    <property type="taxonomic scope" value="Bacteria"/>
</dbReference>
<dbReference type="AlphaFoldDB" id="S5V8P8"/>
<dbReference type="SUPFAM" id="SSF109854">
    <property type="entry name" value="DinB/YfiT-like putative metalloenzymes"/>
    <property type="match status" value="1"/>
</dbReference>
<dbReference type="KEGG" id="sci:B446_23510"/>
<organism evidence="1 2">
    <name type="scientific">Streptomyces collinus (strain DSM 40733 / Tue 365)</name>
    <dbReference type="NCBI Taxonomy" id="1214242"/>
    <lineage>
        <taxon>Bacteria</taxon>
        <taxon>Bacillati</taxon>
        <taxon>Actinomycetota</taxon>
        <taxon>Actinomycetes</taxon>
        <taxon>Kitasatosporales</taxon>
        <taxon>Streptomycetaceae</taxon>
        <taxon>Streptomyces</taxon>
    </lineage>
</organism>
<dbReference type="RefSeq" id="WP_020941946.1">
    <property type="nucleotide sequence ID" value="NC_021985.1"/>
</dbReference>
<name>S5V8P8_STRC3</name>
<gene>
    <name evidence="1" type="ORF">B446_23510</name>
</gene>
<evidence type="ECO:0000313" key="1">
    <source>
        <dbReference type="EMBL" id="AGS71514.1"/>
    </source>
</evidence>